<evidence type="ECO:0000313" key="2">
    <source>
        <dbReference type="EMBL" id="KAH0548320.1"/>
    </source>
</evidence>
<gene>
    <name evidence="2" type="ORF">GP486_007988</name>
</gene>
<comment type="caution">
    <text evidence="2">The sequence shown here is derived from an EMBL/GenBank/DDBJ whole genome shotgun (WGS) entry which is preliminary data.</text>
</comment>
<dbReference type="GO" id="GO:0006139">
    <property type="term" value="P:nucleobase-containing compound metabolic process"/>
    <property type="evidence" value="ECO:0007669"/>
    <property type="project" value="UniProtKB-ARBA"/>
</dbReference>
<sequence length="182" mass="18826">MTEPIAPGDHTAYMRLALSLSRLSPAQPSNYRVGAVLVSATSNTILSSGYTQELAGNTHAEQNCLAKLGGGGEVPAEEAVLYTTMEPCVRRLSGNASCVERILRAGIRRVFVGVLEPDVFVACNDGRAVLERGGVEVVRVPGLEDEILEVAMAGHEGRRRGHGVSDADADAAAAAAAASAGA</sequence>
<feature type="domain" description="CMP/dCMP-type deaminase" evidence="1">
    <location>
        <begin position="8"/>
        <end position="136"/>
    </location>
</feature>
<dbReference type="EMBL" id="JAGHQM010002640">
    <property type="protein sequence ID" value="KAH0548320.1"/>
    <property type="molecule type" value="Genomic_DNA"/>
</dbReference>
<proteinExistence type="predicted"/>
<dbReference type="Gene3D" id="3.40.140.10">
    <property type="entry name" value="Cytidine Deaminase, domain 2"/>
    <property type="match status" value="1"/>
</dbReference>
<reference evidence="2" key="1">
    <citation type="submission" date="2021-03" db="EMBL/GenBank/DDBJ databases">
        <title>Comparative genomics and phylogenomic investigation of the class Geoglossomycetes provide insights into ecological specialization and systematics.</title>
        <authorList>
            <person name="Melie T."/>
            <person name="Pirro S."/>
            <person name="Miller A.N."/>
            <person name="Quandt A."/>
        </authorList>
    </citation>
    <scope>NUCLEOTIDE SEQUENCE</scope>
    <source>
        <strain evidence="2">CAQ_001_2017</strain>
    </source>
</reference>
<dbReference type="AlphaFoldDB" id="A0A9P8L6I6"/>
<protein>
    <recommendedName>
        <fullName evidence="1">CMP/dCMP-type deaminase domain-containing protein</fullName>
    </recommendedName>
</protein>
<dbReference type="Pfam" id="PF18785">
    <property type="entry name" value="Inv-AAD"/>
    <property type="match status" value="1"/>
</dbReference>
<dbReference type="InterPro" id="IPR016193">
    <property type="entry name" value="Cytidine_deaminase-like"/>
</dbReference>
<keyword evidence="3" id="KW-1185">Reference proteome</keyword>
<name>A0A9P8L6I6_9PEZI</name>
<dbReference type="PANTHER" id="PTHR11079">
    <property type="entry name" value="CYTOSINE DEAMINASE FAMILY MEMBER"/>
    <property type="match status" value="1"/>
</dbReference>
<dbReference type="GO" id="GO:0008835">
    <property type="term" value="F:diaminohydroxyphosphoribosylaminopyrimidine deaminase activity"/>
    <property type="evidence" value="ECO:0007669"/>
    <property type="project" value="TreeGrafter"/>
</dbReference>
<organism evidence="2 3">
    <name type="scientific">Trichoglossum hirsutum</name>
    <dbReference type="NCBI Taxonomy" id="265104"/>
    <lineage>
        <taxon>Eukaryota</taxon>
        <taxon>Fungi</taxon>
        <taxon>Dikarya</taxon>
        <taxon>Ascomycota</taxon>
        <taxon>Pezizomycotina</taxon>
        <taxon>Geoglossomycetes</taxon>
        <taxon>Geoglossales</taxon>
        <taxon>Geoglossaceae</taxon>
        <taxon>Trichoglossum</taxon>
    </lineage>
</organism>
<dbReference type="Proteomes" id="UP000750711">
    <property type="component" value="Unassembled WGS sequence"/>
</dbReference>
<dbReference type="InterPro" id="IPR002125">
    <property type="entry name" value="CMP_dCMP_dom"/>
</dbReference>
<dbReference type="PANTHER" id="PTHR11079:SF162">
    <property type="entry name" value="RIBOFLAVIN BIOSYNTHESIS PROTEIN PYRD, CHLOROPLASTIC"/>
    <property type="match status" value="1"/>
</dbReference>
<dbReference type="SUPFAM" id="SSF53927">
    <property type="entry name" value="Cytidine deaminase-like"/>
    <property type="match status" value="1"/>
</dbReference>
<evidence type="ECO:0000313" key="3">
    <source>
        <dbReference type="Proteomes" id="UP000750711"/>
    </source>
</evidence>
<accession>A0A9P8L6I6</accession>
<evidence type="ECO:0000259" key="1">
    <source>
        <dbReference type="PROSITE" id="PS51747"/>
    </source>
</evidence>
<dbReference type="PROSITE" id="PS51747">
    <property type="entry name" value="CYT_DCMP_DEAMINASES_2"/>
    <property type="match status" value="1"/>
</dbReference>